<name>A0A8E3SCU3_9PAST</name>
<keyword evidence="2" id="KW-1185">Reference proteome</keyword>
<dbReference type="SUPFAM" id="SSF161266">
    <property type="entry name" value="Gam-like"/>
    <property type="match status" value="1"/>
</dbReference>
<dbReference type="RefSeq" id="WP_261919453.1">
    <property type="nucleotide sequence ID" value="NZ_CP022011.1"/>
</dbReference>
<dbReference type="Pfam" id="PF07352">
    <property type="entry name" value="Phage_Mu_Gam"/>
    <property type="match status" value="1"/>
</dbReference>
<organism evidence="1 2">
    <name type="scientific">Mergibacter septicus</name>
    <dbReference type="NCBI Taxonomy" id="221402"/>
    <lineage>
        <taxon>Bacteria</taxon>
        <taxon>Pseudomonadati</taxon>
        <taxon>Pseudomonadota</taxon>
        <taxon>Gammaproteobacteria</taxon>
        <taxon>Pasteurellales</taxon>
        <taxon>Pasteurellaceae</taxon>
        <taxon>Mergibacter</taxon>
    </lineage>
</organism>
<dbReference type="AlphaFoldDB" id="A0A8E3SCU3"/>
<dbReference type="GO" id="GO:0042262">
    <property type="term" value="P:DNA protection"/>
    <property type="evidence" value="ECO:0007669"/>
    <property type="project" value="InterPro"/>
</dbReference>
<reference evidence="1" key="1">
    <citation type="submission" date="2017-06" db="EMBL/GenBank/DDBJ databases">
        <title>Genome sequencing of pathogenic and non-pathogenic strains within Bisgaard taxon 40.</title>
        <authorList>
            <person name="Ladner J.T."/>
            <person name="Lovett S.P."/>
            <person name="Koroleva G."/>
            <person name="Lorch J.M."/>
        </authorList>
    </citation>
    <scope>NUCLEOTIDE SEQUENCE</scope>
    <source>
        <strain evidence="1">27576-1-I1</strain>
    </source>
</reference>
<dbReference type="GO" id="GO:0003690">
    <property type="term" value="F:double-stranded DNA binding"/>
    <property type="evidence" value="ECO:0007669"/>
    <property type="project" value="InterPro"/>
</dbReference>
<protein>
    <submittedName>
        <fullName evidence="1">Host-nuclease inhibitor protein Gam</fullName>
    </submittedName>
</protein>
<dbReference type="Proteomes" id="UP000955338">
    <property type="component" value="Chromosome"/>
</dbReference>
<gene>
    <name evidence="1" type="ORF">CEP48_03105</name>
</gene>
<evidence type="ECO:0000313" key="2">
    <source>
        <dbReference type="Proteomes" id="UP000955338"/>
    </source>
</evidence>
<proteinExistence type="predicted"/>
<dbReference type="Gene3D" id="1.20.5.170">
    <property type="match status" value="1"/>
</dbReference>
<dbReference type="EMBL" id="CP022011">
    <property type="protein sequence ID" value="QDJ14466.1"/>
    <property type="molecule type" value="Genomic_DNA"/>
</dbReference>
<sequence length="170" mass="19329">MKKTRIKSDTIRYQNRQEVEIAIKEIGDLQRELLRLATHQNDELAAVTEKYSPQIVAIQNKIKPLQKAIEIYCEANRSELTNNGKTKTGLFNTGEVQWRARPPSVSIRKVDEVLARLRALGLTQFIRTKDEPNKEAMLANPTIAATVTGITIKTAVEDFVIKPFEQEIKK</sequence>
<evidence type="ECO:0000313" key="1">
    <source>
        <dbReference type="EMBL" id="QDJ14466.1"/>
    </source>
</evidence>
<accession>A0A8E3SCU3</accession>
<dbReference type="InterPro" id="IPR009951">
    <property type="entry name" value="Host-nuc_inhib_Gam"/>
</dbReference>